<dbReference type="AlphaFoldDB" id="A0AAE0VU53"/>
<comment type="caution">
    <text evidence="1">The sequence shown here is derived from an EMBL/GenBank/DDBJ whole genome shotgun (WGS) entry which is preliminary data.</text>
</comment>
<reference evidence="1" key="2">
    <citation type="journal article" date="2021" name="Genome Biol. Evol.">
        <title>Developing a high-quality reference genome for a parasitic bivalve with doubly uniparental inheritance (Bivalvia: Unionida).</title>
        <authorList>
            <person name="Smith C.H."/>
        </authorList>
    </citation>
    <scope>NUCLEOTIDE SEQUENCE</scope>
    <source>
        <strain evidence="1">CHS0354</strain>
        <tissue evidence="1">Mantle</tissue>
    </source>
</reference>
<organism evidence="1 2">
    <name type="scientific">Potamilus streckersoni</name>
    <dbReference type="NCBI Taxonomy" id="2493646"/>
    <lineage>
        <taxon>Eukaryota</taxon>
        <taxon>Metazoa</taxon>
        <taxon>Spiralia</taxon>
        <taxon>Lophotrochozoa</taxon>
        <taxon>Mollusca</taxon>
        <taxon>Bivalvia</taxon>
        <taxon>Autobranchia</taxon>
        <taxon>Heteroconchia</taxon>
        <taxon>Palaeoheterodonta</taxon>
        <taxon>Unionida</taxon>
        <taxon>Unionoidea</taxon>
        <taxon>Unionidae</taxon>
        <taxon>Ambleminae</taxon>
        <taxon>Lampsilini</taxon>
        <taxon>Potamilus</taxon>
    </lineage>
</organism>
<name>A0AAE0VU53_9BIVA</name>
<sequence length="130" mass="14271">MSACATTETVATATKLYQFRTSPTEHSNTFRGSTRCTLNHNFNDTAYDEYRAGAIGGDVLSLDYECQVYYGSGSSACRTKSSTMCYSGIYCRTSTGCNGRMHLVKEHTQCDTNKYLNSLLAKALKFSTCG</sequence>
<evidence type="ECO:0000313" key="2">
    <source>
        <dbReference type="Proteomes" id="UP001195483"/>
    </source>
</evidence>
<gene>
    <name evidence="1" type="ORF">CHS0354_041280</name>
</gene>
<keyword evidence="2" id="KW-1185">Reference proteome</keyword>
<proteinExistence type="predicted"/>
<reference evidence="1" key="1">
    <citation type="journal article" date="2021" name="Genome Biol. Evol.">
        <title>A High-Quality Reference Genome for a Parasitic Bivalve with Doubly Uniparental Inheritance (Bivalvia: Unionida).</title>
        <authorList>
            <person name="Smith C.H."/>
        </authorList>
    </citation>
    <scope>NUCLEOTIDE SEQUENCE</scope>
    <source>
        <strain evidence="1">CHS0354</strain>
    </source>
</reference>
<reference evidence="1" key="3">
    <citation type="submission" date="2023-05" db="EMBL/GenBank/DDBJ databases">
        <authorList>
            <person name="Smith C.H."/>
        </authorList>
    </citation>
    <scope>NUCLEOTIDE SEQUENCE</scope>
    <source>
        <strain evidence="1">CHS0354</strain>
        <tissue evidence="1">Mantle</tissue>
    </source>
</reference>
<protein>
    <submittedName>
        <fullName evidence="1">Uncharacterized protein</fullName>
    </submittedName>
</protein>
<dbReference type="Gene3D" id="3.40.1620.60">
    <property type="match status" value="1"/>
</dbReference>
<dbReference type="EMBL" id="JAEAOA010002345">
    <property type="protein sequence ID" value="KAK3590219.1"/>
    <property type="molecule type" value="Genomic_DNA"/>
</dbReference>
<dbReference type="Proteomes" id="UP001195483">
    <property type="component" value="Unassembled WGS sequence"/>
</dbReference>
<evidence type="ECO:0000313" key="1">
    <source>
        <dbReference type="EMBL" id="KAK3590219.1"/>
    </source>
</evidence>
<accession>A0AAE0VU53</accession>